<keyword evidence="2" id="KW-0732">Signal</keyword>
<evidence type="ECO:0000259" key="3">
    <source>
        <dbReference type="Pfam" id="PF00975"/>
    </source>
</evidence>
<gene>
    <name evidence="4" type="ORF">ACFPN2_00695</name>
</gene>
<feature type="domain" description="Thioesterase" evidence="3">
    <location>
        <begin position="9"/>
        <end position="230"/>
    </location>
</feature>
<evidence type="ECO:0000256" key="1">
    <source>
        <dbReference type="ARBA" id="ARBA00007169"/>
    </source>
</evidence>
<protein>
    <submittedName>
        <fullName evidence="4">Thioesterase II family protein</fullName>
    </submittedName>
</protein>
<evidence type="ECO:0000313" key="5">
    <source>
        <dbReference type="Proteomes" id="UP001595904"/>
    </source>
</evidence>
<dbReference type="Pfam" id="PF00975">
    <property type="entry name" value="Thioesterase"/>
    <property type="match status" value="1"/>
</dbReference>
<keyword evidence="5" id="KW-1185">Reference proteome</keyword>
<name>A0ABV8SL10_9GAMM</name>
<evidence type="ECO:0000256" key="2">
    <source>
        <dbReference type="SAM" id="SignalP"/>
    </source>
</evidence>
<dbReference type="InterPro" id="IPR029058">
    <property type="entry name" value="AB_hydrolase_fold"/>
</dbReference>
<evidence type="ECO:0000313" key="4">
    <source>
        <dbReference type="EMBL" id="MFC4307587.1"/>
    </source>
</evidence>
<dbReference type="InterPro" id="IPR001031">
    <property type="entry name" value="Thioesterase"/>
</dbReference>
<organism evidence="4 5">
    <name type="scientific">Steroidobacter flavus</name>
    <dbReference type="NCBI Taxonomy" id="1842136"/>
    <lineage>
        <taxon>Bacteria</taxon>
        <taxon>Pseudomonadati</taxon>
        <taxon>Pseudomonadota</taxon>
        <taxon>Gammaproteobacteria</taxon>
        <taxon>Steroidobacterales</taxon>
        <taxon>Steroidobacteraceae</taxon>
        <taxon>Steroidobacter</taxon>
    </lineage>
</organism>
<dbReference type="InterPro" id="IPR012223">
    <property type="entry name" value="TEII"/>
</dbReference>
<comment type="similarity">
    <text evidence="1">Belongs to the thioesterase family.</text>
</comment>
<feature type="signal peptide" evidence="2">
    <location>
        <begin position="1"/>
        <end position="19"/>
    </location>
</feature>
<dbReference type="Gene3D" id="3.40.50.1820">
    <property type="entry name" value="alpha/beta hydrolase"/>
    <property type="match status" value="1"/>
</dbReference>
<dbReference type="PANTHER" id="PTHR11487">
    <property type="entry name" value="THIOESTERASE"/>
    <property type="match status" value="1"/>
</dbReference>
<dbReference type="EMBL" id="JBHSDU010000001">
    <property type="protein sequence ID" value="MFC4307587.1"/>
    <property type="molecule type" value="Genomic_DNA"/>
</dbReference>
<accession>A0ABV8SL10</accession>
<sequence length="251" mass="27814">MTSKALVSLLCLPCGGASAAIYARWRLHLPRWIHLVPVELPGRGARAAEPFSCNISELVEQLCLEHARVLETPYALFGHSMGGLLVYGMARHLQQHGRSLPLMMFASASPAPSSGSWHFSGRDNDEALLRDLHRYGGTPGDVLESPEMLRLAMDALAADYVLCNSFEYQGAAHLPVPVRVLAGRDDEVRQEQLAAWRRETTASFAIHWFDGGHFYLRPQEKPVVRLIEQQLAETLRTLKENSEVALPALPA</sequence>
<feature type="chain" id="PRO_5046988988" evidence="2">
    <location>
        <begin position="20"/>
        <end position="251"/>
    </location>
</feature>
<reference evidence="5" key="1">
    <citation type="journal article" date="2019" name="Int. J. Syst. Evol. Microbiol.">
        <title>The Global Catalogue of Microorganisms (GCM) 10K type strain sequencing project: providing services to taxonomists for standard genome sequencing and annotation.</title>
        <authorList>
            <consortium name="The Broad Institute Genomics Platform"/>
            <consortium name="The Broad Institute Genome Sequencing Center for Infectious Disease"/>
            <person name="Wu L."/>
            <person name="Ma J."/>
        </authorList>
    </citation>
    <scope>NUCLEOTIDE SEQUENCE [LARGE SCALE GENOMIC DNA]</scope>
    <source>
        <strain evidence="5">CGMCC 1.10759</strain>
    </source>
</reference>
<dbReference type="PANTHER" id="PTHR11487:SF0">
    <property type="entry name" value="S-ACYL FATTY ACID SYNTHASE THIOESTERASE, MEDIUM CHAIN"/>
    <property type="match status" value="1"/>
</dbReference>
<proteinExistence type="inferred from homology"/>
<dbReference type="Proteomes" id="UP001595904">
    <property type="component" value="Unassembled WGS sequence"/>
</dbReference>
<comment type="caution">
    <text evidence="4">The sequence shown here is derived from an EMBL/GenBank/DDBJ whole genome shotgun (WGS) entry which is preliminary data.</text>
</comment>
<dbReference type="SUPFAM" id="SSF53474">
    <property type="entry name" value="alpha/beta-Hydrolases"/>
    <property type="match status" value="1"/>
</dbReference>
<dbReference type="RefSeq" id="WP_380593981.1">
    <property type="nucleotide sequence ID" value="NZ_JBHSDU010000001.1"/>
</dbReference>